<dbReference type="Proteomes" id="UP000503820">
    <property type="component" value="Unassembled WGS sequence"/>
</dbReference>
<gene>
    <name evidence="1" type="ORF">DSM19430T_03840</name>
</gene>
<keyword evidence="2" id="KW-1185">Reference proteome</keyword>
<organism evidence="1 2">
    <name type="scientific">Desulfovibrio psychrotolerans</name>
    <dbReference type="NCBI Taxonomy" id="415242"/>
    <lineage>
        <taxon>Bacteria</taxon>
        <taxon>Pseudomonadati</taxon>
        <taxon>Thermodesulfobacteriota</taxon>
        <taxon>Desulfovibrionia</taxon>
        <taxon>Desulfovibrionales</taxon>
        <taxon>Desulfovibrionaceae</taxon>
        <taxon>Desulfovibrio</taxon>
    </lineage>
</organism>
<proteinExistence type="predicted"/>
<name>A0A7J0BPW7_9BACT</name>
<dbReference type="EMBL" id="BLVP01000001">
    <property type="protein sequence ID" value="GFM35700.1"/>
    <property type="molecule type" value="Genomic_DNA"/>
</dbReference>
<reference evidence="1 2" key="1">
    <citation type="submission" date="2020-05" db="EMBL/GenBank/DDBJ databases">
        <title>Draft genome sequence of Desulfovibrio psychrotolerans JS1T.</title>
        <authorList>
            <person name="Ueno A."/>
            <person name="Tamazawa S."/>
            <person name="Tamamura S."/>
            <person name="Murakami T."/>
            <person name="Kiyama T."/>
            <person name="Inomata H."/>
            <person name="Amano Y."/>
            <person name="Miyakawa K."/>
            <person name="Tamaki H."/>
            <person name="Naganuma T."/>
            <person name="Kaneko K."/>
        </authorList>
    </citation>
    <scope>NUCLEOTIDE SEQUENCE [LARGE SCALE GENOMIC DNA]</scope>
    <source>
        <strain evidence="1 2">JS1</strain>
    </source>
</reference>
<dbReference type="AlphaFoldDB" id="A0A7J0BPW7"/>
<sequence length="117" mass="12850">MAFPSTHAKMFTRWAWACVAQNREDSMNAASMAHSRRDGAATRHCGRDAGAVPDVRVVGDGREMRDMQEMRDIRGLRFVLMWCDNISNRATVQGKGTMVGDYGPYSVAAHGAAMRGA</sequence>
<comment type="caution">
    <text evidence="1">The sequence shown here is derived from an EMBL/GenBank/DDBJ whole genome shotgun (WGS) entry which is preliminary data.</text>
</comment>
<evidence type="ECO:0000313" key="2">
    <source>
        <dbReference type="Proteomes" id="UP000503820"/>
    </source>
</evidence>
<accession>A0A7J0BPW7</accession>
<protein>
    <submittedName>
        <fullName evidence="1">Uncharacterized protein</fullName>
    </submittedName>
</protein>
<evidence type="ECO:0000313" key="1">
    <source>
        <dbReference type="EMBL" id="GFM35700.1"/>
    </source>
</evidence>